<dbReference type="GO" id="GO:0005789">
    <property type="term" value="C:endoplasmic reticulum membrane"/>
    <property type="evidence" value="ECO:0007669"/>
    <property type="project" value="UniProtKB-SubCell"/>
</dbReference>
<dbReference type="Ensembl" id="ENSPMAT00000003183.1">
    <property type="protein sequence ID" value="ENSPMAP00000003168.1"/>
    <property type="gene ID" value="ENSPMAG00000002880.1"/>
</dbReference>
<keyword evidence="3 12" id="KW-0813">Transport</keyword>
<evidence type="ECO:0000256" key="9">
    <source>
        <dbReference type="ARBA" id="ARBA00023121"/>
    </source>
</evidence>
<dbReference type="InterPro" id="IPR011993">
    <property type="entry name" value="PH-like_dom_sf"/>
</dbReference>
<dbReference type="Gene3D" id="3.30.70.3490">
    <property type="match status" value="1"/>
</dbReference>
<evidence type="ECO:0000256" key="2">
    <source>
        <dbReference type="ARBA" id="ARBA00008842"/>
    </source>
</evidence>
<feature type="region of interest" description="Disordered" evidence="13">
    <location>
        <begin position="1"/>
        <end position="29"/>
    </location>
</feature>
<feature type="compositionally biased region" description="Low complexity" evidence="13">
    <location>
        <begin position="675"/>
        <end position="687"/>
    </location>
</feature>
<accession>S4RD86</accession>
<protein>
    <recommendedName>
        <fullName evidence="12">Oxysterol-binding protein</fullName>
    </recommendedName>
</protein>
<dbReference type="GO" id="GO:0005829">
    <property type="term" value="C:cytosol"/>
    <property type="evidence" value="ECO:0007669"/>
    <property type="project" value="TreeGrafter"/>
</dbReference>
<dbReference type="InterPro" id="IPR000648">
    <property type="entry name" value="Oxysterol-bd"/>
</dbReference>
<dbReference type="Gene3D" id="1.10.287.2720">
    <property type="match status" value="1"/>
</dbReference>
<dbReference type="SUPFAM" id="SSF50729">
    <property type="entry name" value="PH domain-like"/>
    <property type="match status" value="1"/>
</dbReference>
<keyword evidence="5" id="KW-0812">Transmembrane</keyword>
<evidence type="ECO:0000256" key="5">
    <source>
        <dbReference type="ARBA" id="ARBA00022692"/>
    </source>
</evidence>
<dbReference type="SMART" id="SM00233">
    <property type="entry name" value="PH"/>
    <property type="match status" value="1"/>
</dbReference>
<evidence type="ECO:0000256" key="10">
    <source>
        <dbReference type="ARBA" id="ARBA00023136"/>
    </source>
</evidence>
<evidence type="ECO:0000313" key="15">
    <source>
        <dbReference type="Ensembl" id="ENSPMAP00000003168.1"/>
    </source>
</evidence>
<keyword evidence="8 12" id="KW-0445">Lipid transport</keyword>
<feature type="region of interest" description="Disordered" evidence="13">
    <location>
        <begin position="225"/>
        <end position="284"/>
    </location>
</feature>
<evidence type="ECO:0000256" key="12">
    <source>
        <dbReference type="RuleBase" id="RU003845"/>
    </source>
</evidence>
<sequence>VPQSESKLYNALEKESSTPSHQKLTKKETLKVQKKNYRQEKKRATKEMLSTLKDPAVVILSDWLKIRGSLKSWTKLWCELKPGVLLLYKSSKHGQWVGTVLLNVCQIIERPSKKDGFCFKLFHPLDQSIWAIKGPEGETVGALTQPFPSSYLIIRATSESDGRCWVDALELALRCSSLLKRTMARDGDDAEKVVQADGTLLGLLRTGALRDGSRYERHGANMVNDRVSEWSDSDGDEGAHSEDSDSDTSERADDSIRGSGRLKETTYCQQTDEELGPVGELSQMEEVSEEHKGLIWGLIKQLRPGMDLSRVVLPTFVLEPRSFLDKLSDYYYHADLLSHRAALEENAYGRMKQVVQWYLSGFYKKPQGPKKPYNPILGETFRCMWYHPSTDSKTYYIAEQVSHHPPVSAIYVSNRKDGFCISATVFARSKFYGNSLSAILDGTVRLTLLERGEEYVITMPYAHCKGILYGTMTLELGGKIGIECQKTGYSASIEFKLRPLLGGNDCVNQISGKIQLGKEVLCTLEGHWDREVFIQDHKTGASEEFWNPDAEVRARRLTRHLVHLQEQGDYESEKLWQHVTTAISQREQHEATQQKFLLEEAQREGARERAEQQEEWTPCFFELEPLAGEWQYKYADLRPWDPLNDIAQYEQGGVIRTHVRHDSSVRTHSFGVADSTVRPPSSRVASRPSPPPPTSGVSRTSRMSSSAENCCTCCSATECTVTIVTECQQCFMKVLHTVMPRDDLSLVTLEKGNYNLSREIVSLKVKELVRQTSVPKAAKERRPSNREWLLLCVLVICQALLAYVLK</sequence>
<evidence type="ECO:0000256" key="11">
    <source>
        <dbReference type="RuleBase" id="RU003844"/>
    </source>
</evidence>
<feature type="compositionally biased region" description="Basic and acidic residues" evidence="13">
    <location>
        <begin position="237"/>
        <end position="264"/>
    </location>
</feature>
<dbReference type="GO" id="GO:0032541">
    <property type="term" value="C:cortical endoplasmic reticulum"/>
    <property type="evidence" value="ECO:0007669"/>
    <property type="project" value="TreeGrafter"/>
</dbReference>
<dbReference type="STRING" id="7757.ENSPMAP00000003168"/>
<dbReference type="PROSITE" id="PS01013">
    <property type="entry name" value="OSBP"/>
    <property type="match status" value="1"/>
</dbReference>
<dbReference type="InterPro" id="IPR018494">
    <property type="entry name" value="Oxysterol-bd_CS"/>
</dbReference>
<comment type="subcellular location">
    <subcellularLocation>
        <location evidence="1">Endoplasmic reticulum membrane</location>
        <topology evidence="1">Single-pass membrane protein</topology>
    </subcellularLocation>
</comment>
<keyword evidence="4" id="KW-0597">Phosphoprotein</keyword>
<dbReference type="FunFam" id="2.40.160.120:FF:000020">
    <property type="entry name" value="Oxysterol-binding protein"/>
    <property type="match status" value="1"/>
</dbReference>
<proteinExistence type="inferred from homology"/>
<name>S4RD86_PETMA</name>
<dbReference type="InterPro" id="IPR001849">
    <property type="entry name" value="PH_domain"/>
</dbReference>
<dbReference type="FunFam" id="2.30.29.30:FF:000030">
    <property type="entry name" value="Oxysterol-binding protein"/>
    <property type="match status" value="1"/>
</dbReference>
<dbReference type="FunFam" id="1.10.287.2720:FF:000002">
    <property type="entry name" value="Oxysterol-binding protein"/>
    <property type="match status" value="1"/>
</dbReference>
<dbReference type="GO" id="GO:0006869">
    <property type="term" value="P:lipid transport"/>
    <property type="evidence" value="ECO:0007669"/>
    <property type="project" value="UniProtKB-KW"/>
</dbReference>
<dbReference type="HOGENOM" id="CLU_012334_2_1_1"/>
<keyword evidence="10" id="KW-0472">Membrane</keyword>
<dbReference type="PANTHER" id="PTHR10972">
    <property type="entry name" value="OXYSTEROL-BINDING PROTEIN-RELATED"/>
    <property type="match status" value="1"/>
</dbReference>
<dbReference type="Gene3D" id="2.30.29.30">
    <property type="entry name" value="Pleckstrin-homology domain (PH domain)/Phosphotyrosine-binding domain (PTB)"/>
    <property type="match status" value="1"/>
</dbReference>
<evidence type="ECO:0000256" key="8">
    <source>
        <dbReference type="ARBA" id="ARBA00023055"/>
    </source>
</evidence>
<dbReference type="GeneTree" id="ENSGT00940000156622"/>
<reference evidence="15" key="1">
    <citation type="submission" date="2025-08" db="UniProtKB">
        <authorList>
            <consortium name="Ensembl"/>
        </authorList>
    </citation>
    <scope>IDENTIFICATION</scope>
</reference>
<dbReference type="Gene3D" id="2.40.160.120">
    <property type="match status" value="1"/>
</dbReference>
<dbReference type="PANTHER" id="PTHR10972:SF102">
    <property type="entry name" value="OXYSTEROL-BINDING PROTEIN"/>
    <property type="match status" value="1"/>
</dbReference>
<keyword evidence="7" id="KW-1133">Transmembrane helix</keyword>
<dbReference type="Pfam" id="PF00169">
    <property type="entry name" value="PH"/>
    <property type="match status" value="1"/>
</dbReference>
<evidence type="ECO:0000256" key="3">
    <source>
        <dbReference type="ARBA" id="ARBA00022448"/>
    </source>
</evidence>
<evidence type="ECO:0000256" key="4">
    <source>
        <dbReference type="ARBA" id="ARBA00022553"/>
    </source>
</evidence>
<dbReference type="SUPFAM" id="SSF144000">
    <property type="entry name" value="Oxysterol-binding protein-like"/>
    <property type="match status" value="1"/>
</dbReference>
<dbReference type="InterPro" id="IPR037239">
    <property type="entry name" value="OSBP_sf"/>
</dbReference>
<dbReference type="GO" id="GO:0015485">
    <property type="term" value="F:cholesterol binding"/>
    <property type="evidence" value="ECO:0007669"/>
    <property type="project" value="TreeGrafter"/>
</dbReference>
<evidence type="ECO:0000256" key="1">
    <source>
        <dbReference type="ARBA" id="ARBA00004389"/>
    </source>
</evidence>
<organism evidence="15">
    <name type="scientific">Petromyzon marinus</name>
    <name type="common">Sea lamprey</name>
    <dbReference type="NCBI Taxonomy" id="7757"/>
    <lineage>
        <taxon>Eukaryota</taxon>
        <taxon>Metazoa</taxon>
        <taxon>Chordata</taxon>
        <taxon>Craniata</taxon>
        <taxon>Vertebrata</taxon>
        <taxon>Cyclostomata</taxon>
        <taxon>Hyperoartia</taxon>
        <taxon>Petromyzontiformes</taxon>
        <taxon>Petromyzontidae</taxon>
        <taxon>Petromyzon</taxon>
    </lineage>
</organism>
<dbReference type="AlphaFoldDB" id="S4RD86"/>
<dbReference type="Pfam" id="PF01237">
    <property type="entry name" value="Oxysterol_BP"/>
    <property type="match status" value="1"/>
</dbReference>
<evidence type="ECO:0000256" key="7">
    <source>
        <dbReference type="ARBA" id="ARBA00022989"/>
    </source>
</evidence>
<dbReference type="OMA" id="NQKTIDM"/>
<feature type="region of interest" description="Disordered" evidence="13">
    <location>
        <begin position="667"/>
        <end position="702"/>
    </location>
</feature>
<keyword evidence="6" id="KW-0256">Endoplasmic reticulum</keyword>
<dbReference type="PROSITE" id="PS50003">
    <property type="entry name" value="PH_DOMAIN"/>
    <property type="match status" value="1"/>
</dbReference>
<keyword evidence="9" id="KW-0446">Lipid-binding</keyword>
<feature type="domain" description="PH" evidence="14">
    <location>
        <begin position="57"/>
        <end position="174"/>
    </location>
</feature>
<dbReference type="CDD" id="cd13286">
    <property type="entry name" value="PH_OPR5_ORP8"/>
    <property type="match status" value="1"/>
</dbReference>
<reference evidence="15" key="2">
    <citation type="submission" date="2025-09" db="UniProtKB">
        <authorList>
            <consortium name="Ensembl"/>
        </authorList>
    </citation>
    <scope>IDENTIFICATION</scope>
</reference>
<evidence type="ECO:0000256" key="13">
    <source>
        <dbReference type="SAM" id="MobiDB-lite"/>
    </source>
</evidence>
<evidence type="ECO:0000259" key="14">
    <source>
        <dbReference type="PROSITE" id="PS50003"/>
    </source>
</evidence>
<comment type="similarity">
    <text evidence="2 11">Belongs to the OSBP family.</text>
</comment>
<evidence type="ECO:0000256" key="6">
    <source>
        <dbReference type="ARBA" id="ARBA00022824"/>
    </source>
</evidence>